<dbReference type="GO" id="GO:0004797">
    <property type="term" value="F:thymidine kinase activity"/>
    <property type="evidence" value="ECO:0007669"/>
    <property type="project" value="UniProtKB-EC"/>
</dbReference>
<protein>
    <recommendedName>
        <fullName evidence="2">thymidine kinase</fullName>
        <ecNumber evidence="2">2.7.1.21</ecNumber>
    </recommendedName>
</protein>
<reference evidence="9 10" key="1">
    <citation type="journal article" date="2015" name="Nature">
        <title>rRNA introns, odd ribosomes, and small enigmatic genomes across a large radiation of phyla.</title>
        <authorList>
            <person name="Brown C.T."/>
            <person name="Hug L.A."/>
            <person name="Thomas B.C."/>
            <person name="Sharon I."/>
            <person name="Castelle C.J."/>
            <person name="Singh A."/>
            <person name="Wilkins M.J."/>
            <person name="Williams K.H."/>
            <person name="Banfield J.F."/>
        </authorList>
    </citation>
    <scope>NUCLEOTIDE SEQUENCE [LARGE SCALE GENOMIC DNA]</scope>
</reference>
<comment type="similarity">
    <text evidence="1">Belongs to the thymidine kinase family.</text>
</comment>
<dbReference type="InterPro" id="IPR027417">
    <property type="entry name" value="P-loop_NTPase"/>
</dbReference>
<accession>A0A0G0M355</accession>
<evidence type="ECO:0000259" key="8">
    <source>
        <dbReference type="Pfam" id="PF01712"/>
    </source>
</evidence>
<dbReference type="EMBL" id="LBWA01000002">
    <property type="protein sequence ID" value="KKQ98603.1"/>
    <property type="molecule type" value="Genomic_DNA"/>
</dbReference>
<name>A0A0G0M355_9BACT</name>
<keyword evidence="4" id="KW-0808">Transferase</keyword>
<dbReference type="AlphaFoldDB" id="A0A0G0M355"/>
<dbReference type="SUPFAM" id="SSF52540">
    <property type="entry name" value="P-loop containing nucleoside triphosphate hydrolases"/>
    <property type="match status" value="2"/>
</dbReference>
<evidence type="ECO:0000256" key="3">
    <source>
        <dbReference type="ARBA" id="ARBA00022634"/>
    </source>
</evidence>
<dbReference type="GO" id="GO:0071897">
    <property type="term" value="P:DNA biosynthetic process"/>
    <property type="evidence" value="ECO:0007669"/>
    <property type="project" value="UniProtKB-KW"/>
</dbReference>
<evidence type="ECO:0000313" key="10">
    <source>
        <dbReference type="Proteomes" id="UP000034325"/>
    </source>
</evidence>
<dbReference type="Pfam" id="PF01712">
    <property type="entry name" value="dNK"/>
    <property type="match status" value="1"/>
</dbReference>
<evidence type="ECO:0000256" key="5">
    <source>
        <dbReference type="ARBA" id="ARBA00022741"/>
    </source>
</evidence>
<proteinExistence type="inferred from homology"/>
<keyword evidence="7" id="KW-0067">ATP-binding</keyword>
<evidence type="ECO:0000256" key="1">
    <source>
        <dbReference type="ARBA" id="ARBA00007587"/>
    </source>
</evidence>
<dbReference type="Gene3D" id="3.40.50.300">
    <property type="entry name" value="P-loop containing nucleotide triphosphate hydrolases"/>
    <property type="match status" value="2"/>
</dbReference>
<evidence type="ECO:0000256" key="2">
    <source>
        <dbReference type="ARBA" id="ARBA00012118"/>
    </source>
</evidence>
<comment type="caution">
    <text evidence="9">The sequence shown here is derived from an EMBL/GenBank/DDBJ whole genome shotgun (WGS) entry which is preliminary data.</text>
</comment>
<dbReference type="InterPro" id="IPR031314">
    <property type="entry name" value="DNK_dom"/>
</dbReference>
<dbReference type="EC" id="2.7.1.21" evidence="2"/>
<keyword evidence="6" id="KW-0418">Kinase</keyword>
<evidence type="ECO:0000256" key="7">
    <source>
        <dbReference type="ARBA" id="ARBA00022840"/>
    </source>
</evidence>
<dbReference type="GO" id="GO:0005524">
    <property type="term" value="F:ATP binding"/>
    <property type="evidence" value="ECO:0007669"/>
    <property type="project" value="UniProtKB-KW"/>
</dbReference>
<keyword evidence="3" id="KW-0237">DNA synthesis</keyword>
<evidence type="ECO:0000313" key="9">
    <source>
        <dbReference type="EMBL" id="KKQ98603.1"/>
    </source>
</evidence>
<feature type="domain" description="Deoxynucleoside kinase" evidence="8">
    <location>
        <begin position="117"/>
        <end position="275"/>
    </location>
</feature>
<sequence>MTSQGKTAAPEREGYASKEFAPREVFLGEFSNFIETLNLSEEVLSNADQGQKRQFTELVRGQLTDFHTQFSPDEIGLFEKTFNLFSIKYSLPPFDNFPEFCEIMMGEGKQEFVLEAAGVVGVGKSTLTEFVSPEIKAKMESERFHSSENPFLSLAYSDNDYWLRTELGFGLDSIFTGLRGKLYDGRWARDTSVWSDNFIFMRARVEGGQVTDEEYKVYKKTVELLKPLISKPDLLVLMLPTSVERLYQGLQERIEGNPKVRDMERKITLEDLEVMVRVEREAIEPLREEGIKVLPIVVDPPEFYRNPDLKYATLFSIRDQLEILGEYLKQDPKEVADYIVSRIFSPNMGPQVVIAHSKSMFAGKTSVLTYISEMVGDENILAFQPAAALRYGPEYETKLKNRDGVEIPANTIWSNKLSEILEDVKRRIGSDNIDPRKTYLFIDETMLFYESDADEAVSSVEELRQMGFHVVCDFIDYTFQEEPFNFAHKLIREATVRPDWHEVELGTTCKYCDNEAQGTRRYNQYGEIADYDDKTFVAGEEQYEPVCCKNGHISCVNQPEDFVRQPLPSLM</sequence>
<evidence type="ECO:0000256" key="4">
    <source>
        <dbReference type="ARBA" id="ARBA00022679"/>
    </source>
</evidence>
<organism evidence="9 10">
    <name type="scientific">Candidatus Woesebacteria bacterium GW2011_GWA1_39_12</name>
    <dbReference type="NCBI Taxonomy" id="1618549"/>
    <lineage>
        <taxon>Bacteria</taxon>
        <taxon>Candidatus Woeseibacteriota</taxon>
    </lineage>
</organism>
<gene>
    <name evidence="9" type="ORF">UT23_C0002G0103</name>
</gene>
<evidence type="ECO:0000256" key="6">
    <source>
        <dbReference type="ARBA" id="ARBA00022777"/>
    </source>
</evidence>
<dbReference type="Proteomes" id="UP000034325">
    <property type="component" value="Unassembled WGS sequence"/>
</dbReference>
<dbReference type="InterPro" id="IPR001267">
    <property type="entry name" value="Thymidine_kinase"/>
</dbReference>
<keyword evidence="5" id="KW-0547">Nucleotide-binding</keyword>
<dbReference type="Pfam" id="PF00265">
    <property type="entry name" value="TK"/>
    <property type="match status" value="1"/>
</dbReference>